<evidence type="ECO:0000313" key="5">
    <source>
        <dbReference type="Proteomes" id="UP000053989"/>
    </source>
</evidence>
<dbReference type="STRING" id="1036808.A0A0C2ZJY0"/>
<dbReference type="EMBL" id="KN822193">
    <property type="protein sequence ID" value="KIM53002.1"/>
    <property type="molecule type" value="Genomic_DNA"/>
</dbReference>
<dbReference type="GO" id="GO:0016787">
    <property type="term" value="F:hydrolase activity"/>
    <property type="evidence" value="ECO:0007669"/>
    <property type="project" value="UniProtKB-KW"/>
</dbReference>
<dbReference type="OrthoDB" id="167809at2759"/>
<keyword evidence="2" id="KW-0378">Hydrolase</keyword>
<dbReference type="AlphaFoldDB" id="A0A0C2ZJY0"/>
<dbReference type="InterPro" id="IPR036380">
    <property type="entry name" value="Isochorismatase-like_sf"/>
</dbReference>
<protein>
    <recommendedName>
        <fullName evidence="3">Isochorismatase-like domain-containing protein</fullName>
    </recommendedName>
</protein>
<dbReference type="Proteomes" id="UP000053989">
    <property type="component" value="Unassembled WGS sequence"/>
</dbReference>
<dbReference type="Gene3D" id="3.40.50.850">
    <property type="entry name" value="Isochorismatase-like"/>
    <property type="match status" value="1"/>
</dbReference>
<evidence type="ECO:0000313" key="4">
    <source>
        <dbReference type="EMBL" id="KIM53002.1"/>
    </source>
</evidence>
<proteinExistence type="inferred from homology"/>
<dbReference type="SUPFAM" id="SSF52499">
    <property type="entry name" value="Isochorismatase-like hydrolases"/>
    <property type="match status" value="1"/>
</dbReference>
<name>A0A0C2ZJY0_9AGAM</name>
<evidence type="ECO:0000256" key="1">
    <source>
        <dbReference type="ARBA" id="ARBA00006336"/>
    </source>
</evidence>
<dbReference type="InterPro" id="IPR050272">
    <property type="entry name" value="Isochorismatase-like_hydrls"/>
</dbReference>
<reference evidence="4 5" key="1">
    <citation type="submission" date="2014-04" db="EMBL/GenBank/DDBJ databases">
        <authorList>
            <consortium name="DOE Joint Genome Institute"/>
            <person name="Kuo A."/>
            <person name="Kohler A."/>
            <person name="Nagy L.G."/>
            <person name="Floudas D."/>
            <person name="Copeland A."/>
            <person name="Barry K.W."/>
            <person name="Cichocki N."/>
            <person name="Veneault-Fourrey C."/>
            <person name="LaButti K."/>
            <person name="Lindquist E.A."/>
            <person name="Lipzen A."/>
            <person name="Lundell T."/>
            <person name="Morin E."/>
            <person name="Murat C."/>
            <person name="Sun H."/>
            <person name="Tunlid A."/>
            <person name="Henrissat B."/>
            <person name="Grigoriev I.V."/>
            <person name="Hibbett D.S."/>
            <person name="Martin F."/>
            <person name="Nordberg H.P."/>
            <person name="Cantor M.N."/>
            <person name="Hua S.X."/>
        </authorList>
    </citation>
    <scope>NUCLEOTIDE SEQUENCE [LARGE SCALE GENOMIC DNA]</scope>
    <source>
        <strain evidence="4 5">Foug A</strain>
    </source>
</reference>
<accession>A0A0C2ZJY0</accession>
<gene>
    <name evidence="4" type="ORF">SCLCIDRAFT_476597</name>
</gene>
<evidence type="ECO:0000256" key="2">
    <source>
        <dbReference type="ARBA" id="ARBA00022801"/>
    </source>
</evidence>
<dbReference type="InParanoid" id="A0A0C2ZJY0"/>
<evidence type="ECO:0000259" key="3">
    <source>
        <dbReference type="Pfam" id="PF00857"/>
    </source>
</evidence>
<dbReference type="Pfam" id="PF00857">
    <property type="entry name" value="Isochorismatase"/>
    <property type="match status" value="1"/>
</dbReference>
<organism evidence="4 5">
    <name type="scientific">Scleroderma citrinum Foug A</name>
    <dbReference type="NCBI Taxonomy" id="1036808"/>
    <lineage>
        <taxon>Eukaryota</taxon>
        <taxon>Fungi</taxon>
        <taxon>Dikarya</taxon>
        <taxon>Basidiomycota</taxon>
        <taxon>Agaricomycotina</taxon>
        <taxon>Agaricomycetes</taxon>
        <taxon>Agaricomycetidae</taxon>
        <taxon>Boletales</taxon>
        <taxon>Sclerodermatineae</taxon>
        <taxon>Sclerodermataceae</taxon>
        <taxon>Scleroderma</taxon>
    </lineage>
</organism>
<dbReference type="PANTHER" id="PTHR43540:SF14">
    <property type="entry name" value="ISOCHORISMATASE"/>
    <property type="match status" value="1"/>
</dbReference>
<sequence>MANSSHPNQHPPCFSCRVLLLIDVQVNMLSEKKGVPSSQSVRQNIQRILEHARSAKPPPRIIHVRSCGGPSDPDAPNTPGWQLVFSPLPHEHVIDKRKNDAFADTKLGELIPIDAEVIVVGMQSEYCVTATCKSALERGNVVILIKGAHATYDCVEIWNGGKITKAHDIEADVEAKLEDAGANFLEMNYVSKLFEDR</sequence>
<reference evidence="5" key="2">
    <citation type="submission" date="2015-01" db="EMBL/GenBank/DDBJ databases">
        <title>Evolutionary Origins and Diversification of the Mycorrhizal Mutualists.</title>
        <authorList>
            <consortium name="DOE Joint Genome Institute"/>
            <consortium name="Mycorrhizal Genomics Consortium"/>
            <person name="Kohler A."/>
            <person name="Kuo A."/>
            <person name="Nagy L.G."/>
            <person name="Floudas D."/>
            <person name="Copeland A."/>
            <person name="Barry K.W."/>
            <person name="Cichocki N."/>
            <person name="Veneault-Fourrey C."/>
            <person name="LaButti K."/>
            <person name="Lindquist E.A."/>
            <person name="Lipzen A."/>
            <person name="Lundell T."/>
            <person name="Morin E."/>
            <person name="Murat C."/>
            <person name="Riley R."/>
            <person name="Ohm R."/>
            <person name="Sun H."/>
            <person name="Tunlid A."/>
            <person name="Henrissat B."/>
            <person name="Grigoriev I.V."/>
            <person name="Hibbett D.S."/>
            <person name="Martin F."/>
        </authorList>
    </citation>
    <scope>NUCLEOTIDE SEQUENCE [LARGE SCALE GENOMIC DNA]</scope>
    <source>
        <strain evidence="5">Foug A</strain>
    </source>
</reference>
<comment type="similarity">
    <text evidence="1">Belongs to the isochorismatase family.</text>
</comment>
<dbReference type="HOGENOM" id="CLU_068979_11_0_1"/>
<keyword evidence="5" id="KW-1185">Reference proteome</keyword>
<dbReference type="InterPro" id="IPR000868">
    <property type="entry name" value="Isochorismatase-like_dom"/>
</dbReference>
<feature type="domain" description="Isochorismatase-like" evidence="3">
    <location>
        <begin position="18"/>
        <end position="153"/>
    </location>
</feature>
<dbReference type="PANTHER" id="PTHR43540">
    <property type="entry name" value="PEROXYUREIDOACRYLATE/UREIDOACRYLATE AMIDOHYDROLASE-RELATED"/>
    <property type="match status" value="1"/>
</dbReference>